<feature type="region of interest" description="Disordered" evidence="1">
    <location>
        <begin position="1"/>
        <end position="72"/>
    </location>
</feature>
<keyword evidence="3" id="KW-1185">Reference proteome</keyword>
<evidence type="ECO:0000313" key="3">
    <source>
        <dbReference type="Proteomes" id="UP000292347"/>
    </source>
</evidence>
<dbReference type="AlphaFoldDB" id="A0A4V1QPS3"/>
<gene>
    <name evidence="2" type="ORF">EO081_03830</name>
</gene>
<evidence type="ECO:0000313" key="2">
    <source>
        <dbReference type="EMBL" id="RXZ34797.1"/>
    </source>
</evidence>
<comment type="caution">
    <text evidence="2">The sequence shown here is derived from an EMBL/GenBank/DDBJ whole genome shotgun (WGS) entry which is preliminary data.</text>
</comment>
<dbReference type="OrthoDB" id="7584256at2"/>
<evidence type="ECO:0000256" key="1">
    <source>
        <dbReference type="SAM" id="MobiDB-lite"/>
    </source>
</evidence>
<dbReference type="EMBL" id="SDPT01000001">
    <property type="protein sequence ID" value="RXZ34797.1"/>
    <property type="molecule type" value="Genomic_DNA"/>
</dbReference>
<name>A0A4V1QPS3_9SPHN</name>
<protein>
    <submittedName>
        <fullName evidence="2">Uncharacterized protein</fullName>
    </submittedName>
</protein>
<accession>A0A4V1QPS3</accession>
<dbReference type="Proteomes" id="UP000292347">
    <property type="component" value="Unassembled WGS sequence"/>
</dbReference>
<dbReference type="RefSeq" id="WP_129340579.1">
    <property type="nucleotide sequence ID" value="NZ_JACIDD010000001.1"/>
</dbReference>
<organism evidence="2 3">
    <name type="scientific">Sphingomonas desiccabilis</name>
    <dbReference type="NCBI Taxonomy" id="429134"/>
    <lineage>
        <taxon>Bacteria</taxon>
        <taxon>Pseudomonadati</taxon>
        <taxon>Pseudomonadota</taxon>
        <taxon>Alphaproteobacteria</taxon>
        <taxon>Sphingomonadales</taxon>
        <taxon>Sphingomonadaceae</taxon>
        <taxon>Sphingomonas</taxon>
    </lineage>
</organism>
<proteinExistence type="predicted"/>
<sequence>MSDRERSPHPDSDPAADNDTRSDIEQAVQARSDDVERLGSKVGTTSPLDPPGEFAGTAGTGGVVKNQDLTQQ</sequence>
<feature type="compositionally biased region" description="Basic and acidic residues" evidence="1">
    <location>
        <begin position="1"/>
        <end position="24"/>
    </location>
</feature>
<reference evidence="2 3" key="1">
    <citation type="submission" date="2019-01" db="EMBL/GenBank/DDBJ databases">
        <title>Sphingomonas mucosissima sp. nov. and Sphingomonas desiccabilis sp. nov., from biological soil crusts in the Colorado Plateau, USA.</title>
        <authorList>
            <person name="Zhu D."/>
        </authorList>
    </citation>
    <scope>NUCLEOTIDE SEQUENCE [LARGE SCALE GENOMIC DNA]</scope>
    <source>
        <strain evidence="2 3">CP1D</strain>
    </source>
</reference>